<dbReference type="Pfam" id="PF00970">
    <property type="entry name" value="FAD_binding_6"/>
    <property type="match status" value="1"/>
</dbReference>
<feature type="non-terminal residue" evidence="6">
    <location>
        <position position="199"/>
    </location>
</feature>
<keyword evidence="1" id="KW-0349">Heme</keyword>
<proteinExistence type="predicted"/>
<evidence type="ECO:0000256" key="2">
    <source>
        <dbReference type="ARBA" id="ARBA00022723"/>
    </source>
</evidence>
<feature type="domain" description="FAD-binding FR-type" evidence="5">
    <location>
        <begin position="48"/>
        <end position="185"/>
    </location>
</feature>
<dbReference type="AlphaFoldDB" id="A0A382I2Z1"/>
<evidence type="ECO:0000259" key="5">
    <source>
        <dbReference type="PROSITE" id="PS51384"/>
    </source>
</evidence>
<keyword evidence="4" id="KW-0472">Membrane</keyword>
<keyword evidence="4" id="KW-0812">Transmembrane</keyword>
<keyword evidence="3" id="KW-0408">Iron</keyword>
<evidence type="ECO:0000256" key="1">
    <source>
        <dbReference type="ARBA" id="ARBA00022617"/>
    </source>
</evidence>
<dbReference type="GO" id="GO:0046210">
    <property type="term" value="P:nitric oxide catabolic process"/>
    <property type="evidence" value="ECO:0007669"/>
    <property type="project" value="TreeGrafter"/>
</dbReference>
<dbReference type="GO" id="GO:0046872">
    <property type="term" value="F:metal ion binding"/>
    <property type="evidence" value="ECO:0007669"/>
    <property type="project" value="UniProtKB-KW"/>
</dbReference>
<dbReference type="PANTHER" id="PTHR43396">
    <property type="entry name" value="FLAVOHEMOPROTEIN"/>
    <property type="match status" value="1"/>
</dbReference>
<dbReference type="PROSITE" id="PS51384">
    <property type="entry name" value="FAD_FR"/>
    <property type="match status" value="1"/>
</dbReference>
<protein>
    <recommendedName>
        <fullName evidence="5">FAD-binding FR-type domain-containing protein</fullName>
    </recommendedName>
</protein>
<dbReference type="SUPFAM" id="SSF63380">
    <property type="entry name" value="Riboflavin synthase domain-like"/>
    <property type="match status" value="1"/>
</dbReference>
<dbReference type="Gene3D" id="2.40.30.10">
    <property type="entry name" value="Translation factors"/>
    <property type="match status" value="1"/>
</dbReference>
<evidence type="ECO:0000256" key="3">
    <source>
        <dbReference type="ARBA" id="ARBA00023004"/>
    </source>
</evidence>
<dbReference type="InterPro" id="IPR017927">
    <property type="entry name" value="FAD-bd_FR_type"/>
</dbReference>
<accession>A0A382I2Z1</accession>
<dbReference type="GO" id="GO:0071949">
    <property type="term" value="F:FAD binding"/>
    <property type="evidence" value="ECO:0007669"/>
    <property type="project" value="TreeGrafter"/>
</dbReference>
<reference evidence="6" key="1">
    <citation type="submission" date="2018-05" db="EMBL/GenBank/DDBJ databases">
        <authorList>
            <person name="Lanie J.A."/>
            <person name="Ng W.-L."/>
            <person name="Kazmierczak K.M."/>
            <person name="Andrzejewski T.M."/>
            <person name="Davidsen T.M."/>
            <person name="Wayne K.J."/>
            <person name="Tettelin H."/>
            <person name="Glass J.I."/>
            <person name="Rusch D."/>
            <person name="Podicherti R."/>
            <person name="Tsui H.-C.T."/>
            <person name="Winkler M.E."/>
        </authorList>
    </citation>
    <scope>NUCLEOTIDE SEQUENCE</scope>
</reference>
<feature type="transmembrane region" description="Helical" evidence="4">
    <location>
        <begin position="6"/>
        <end position="30"/>
    </location>
</feature>
<sequence length="199" mass="22074">MIGAETVQVIGGLIVLIAFAQLAVLLYGTWRGAALDRVRQGLANDLLRRRVEAETLSREMERKKAAETWSGVRKFRIRDKVLEGGGICSFYLVPHDGKVLPPFLPGQYLTFNLRLPGRDKPLVRCYSLSDSPFQTDYYRVSIKRADPPPRQPEAPPGLSSSFFHNELQAGDIVDVKAPSGVFFLDLSKHRPIVLIGGGV</sequence>
<dbReference type="GO" id="GO:0071500">
    <property type="term" value="P:cellular response to nitrosative stress"/>
    <property type="evidence" value="ECO:0007669"/>
    <property type="project" value="TreeGrafter"/>
</dbReference>
<dbReference type="EMBL" id="UINC01064907">
    <property type="protein sequence ID" value="SVB94024.1"/>
    <property type="molecule type" value="Genomic_DNA"/>
</dbReference>
<dbReference type="InterPro" id="IPR008333">
    <property type="entry name" value="Cbr1-like_FAD-bd_dom"/>
</dbReference>
<keyword evidence="2" id="KW-0479">Metal-binding</keyword>
<keyword evidence="4" id="KW-1133">Transmembrane helix</keyword>
<gene>
    <name evidence="6" type="ORF">METZ01_LOCUS246878</name>
</gene>
<dbReference type="GO" id="GO:0008941">
    <property type="term" value="F:nitric oxide dioxygenase NAD(P)H activity"/>
    <property type="evidence" value="ECO:0007669"/>
    <property type="project" value="TreeGrafter"/>
</dbReference>
<organism evidence="6">
    <name type="scientific">marine metagenome</name>
    <dbReference type="NCBI Taxonomy" id="408172"/>
    <lineage>
        <taxon>unclassified sequences</taxon>
        <taxon>metagenomes</taxon>
        <taxon>ecological metagenomes</taxon>
    </lineage>
</organism>
<evidence type="ECO:0000256" key="4">
    <source>
        <dbReference type="SAM" id="Phobius"/>
    </source>
</evidence>
<dbReference type="PANTHER" id="PTHR43396:SF3">
    <property type="entry name" value="FLAVOHEMOPROTEIN"/>
    <property type="match status" value="1"/>
</dbReference>
<dbReference type="InterPro" id="IPR017938">
    <property type="entry name" value="Riboflavin_synthase-like_b-brl"/>
</dbReference>
<evidence type="ECO:0000313" key="6">
    <source>
        <dbReference type="EMBL" id="SVB94024.1"/>
    </source>
</evidence>
<name>A0A382I2Z1_9ZZZZ</name>